<evidence type="ECO:0000313" key="2">
    <source>
        <dbReference type="Proteomes" id="UP000030643"/>
    </source>
</evidence>
<keyword evidence="2" id="KW-1185">Reference proteome</keyword>
<gene>
    <name evidence="1" type="ORF">WOSG25_041600</name>
</gene>
<proteinExistence type="predicted"/>
<accession>A0A069CTD2</accession>
<dbReference type="AlphaFoldDB" id="A0A069CTD2"/>
<dbReference type="RefSeq" id="WP_027698804.1">
    <property type="nucleotide sequence ID" value="NZ_DF820487.1"/>
</dbReference>
<dbReference type="OrthoDB" id="121684at2"/>
<protein>
    <submittedName>
        <fullName evidence="1">Uncharacterized protein</fullName>
    </submittedName>
</protein>
<sequence length="86" mass="10053">MKVLNRKTGEVLEAWQCEYIDDFDEVPEWVELLVLNDDMFYATCSSEWIVAGIGYANNGDYLLRTLSDKLSIVKKEFFEKSYEVVE</sequence>
<dbReference type="Proteomes" id="UP000030643">
    <property type="component" value="Unassembled WGS sequence"/>
</dbReference>
<name>A0A069CTD2_WEIOS</name>
<dbReference type="EMBL" id="DF820487">
    <property type="protein sequence ID" value="GAK30719.1"/>
    <property type="molecule type" value="Genomic_DNA"/>
</dbReference>
<reference evidence="2" key="1">
    <citation type="journal article" date="2014" name="Genome Announc.">
        <title>Draft genome sequence of Weissella oryzae SG25T, isolated from fermented rice grains.</title>
        <authorList>
            <person name="Tanizawa Y."/>
            <person name="Fujisawa T."/>
            <person name="Mochizuki T."/>
            <person name="Kaminuma E."/>
            <person name="Suzuki Y."/>
            <person name="Nakamura Y."/>
            <person name="Tohno M."/>
        </authorList>
    </citation>
    <scope>NUCLEOTIDE SEQUENCE [LARGE SCALE GENOMIC DNA]</scope>
    <source>
        <strain evidence="2">DSM 25784 / JCM 18191 / LMG 30913 / SG25</strain>
    </source>
</reference>
<organism evidence="1 2">
    <name type="scientific">Weissella oryzae (strain DSM 25784 / JCM 18191 / LMG 30913 / SG25)</name>
    <dbReference type="NCBI Taxonomy" id="1329250"/>
    <lineage>
        <taxon>Bacteria</taxon>
        <taxon>Bacillati</taxon>
        <taxon>Bacillota</taxon>
        <taxon>Bacilli</taxon>
        <taxon>Lactobacillales</taxon>
        <taxon>Lactobacillaceae</taxon>
        <taxon>Weissella</taxon>
    </lineage>
</organism>
<evidence type="ECO:0000313" key="1">
    <source>
        <dbReference type="EMBL" id="GAK30719.1"/>
    </source>
</evidence>
<dbReference type="STRING" id="1329250.WOSG25_041600"/>